<reference evidence="5" key="1">
    <citation type="submission" date="2025-08" db="UniProtKB">
        <authorList>
            <consortium name="RefSeq"/>
        </authorList>
    </citation>
    <scope>IDENTIFICATION</scope>
</reference>
<dbReference type="Proteomes" id="UP000694871">
    <property type="component" value="Unplaced"/>
</dbReference>
<evidence type="ECO:0000313" key="4">
    <source>
        <dbReference type="Proteomes" id="UP000694871"/>
    </source>
</evidence>
<dbReference type="Gene3D" id="1.20.1440.80">
    <property type="entry name" value="Gap junction channel protein cysteine-rich domain"/>
    <property type="match status" value="2"/>
</dbReference>
<feature type="region of interest" description="Disordered" evidence="1">
    <location>
        <begin position="623"/>
        <end position="651"/>
    </location>
</feature>
<protein>
    <submittedName>
        <fullName evidence="5">Uncharacterized protein LOC107117619</fullName>
    </submittedName>
</protein>
<keyword evidence="2" id="KW-0472">Membrane</keyword>
<keyword evidence="2" id="KW-1133">Transmembrane helix</keyword>
<dbReference type="InterPro" id="IPR038359">
    <property type="entry name" value="Connexin_N_sf"/>
</dbReference>
<organism evidence="4 5">
    <name type="scientific">Gekko japonicus</name>
    <name type="common">Schlegel's Japanese gecko</name>
    <dbReference type="NCBI Taxonomy" id="146911"/>
    <lineage>
        <taxon>Eukaryota</taxon>
        <taxon>Metazoa</taxon>
        <taxon>Chordata</taxon>
        <taxon>Craniata</taxon>
        <taxon>Vertebrata</taxon>
        <taxon>Euteleostomi</taxon>
        <taxon>Lepidosauria</taxon>
        <taxon>Squamata</taxon>
        <taxon>Bifurcata</taxon>
        <taxon>Gekkota</taxon>
        <taxon>Gekkonidae</taxon>
        <taxon>Gekkoninae</taxon>
        <taxon>Gekko</taxon>
    </lineage>
</organism>
<dbReference type="GeneID" id="107117619"/>
<evidence type="ECO:0000313" key="5">
    <source>
        <dbReference type="RefSeq" id="XP_015275253.1"/>
    </source>
</evidence>
<feature type="transmembrane region" description="Helical" evidence="2">
    <location>
        <begin position="582"/>
        <end position="604"/>
    </location>
</feature>
<feature type="transmembrane region" description="Helical" evidence="2">
    <location>
        <begin position="528"/>
        <end position="547"/>
    </location>
</feature>
<dbReference type="RefSeq" id="XP_015275253.1">
    <property type="nucleotide sequence ID" value="XM_015419767.1"/>
</dbReference>
<feature type="signal peptide" evidence="3">
    <location>
        <begin position="1"/>
        <end position="17"/>
    </location>
</feature>
<evidence type="ECO:0000256" key="3">
    <source>
        <dbReference type="SAM" id="SignalP"/>
    </source>
</evidence>
<gene>
    <name evidence="5" type="primary">LOC107117619</name>
</gene>
<feature type="chain" id="PRO_5045357549" evidence="3">
    <location>
        <begin position="18"/>
        <end position="651"/>
    </location>
</feature>
<sequence length="651" mass="70137">MSIILSGLIHLFRPLLSSLSGALDCEGLGPWYFLLGLRIVAIFFSNGPWDKAKEDLTCNWVQPVPEKSVAFCTALCHNQHFATSVSATWGLVFLLNLLYVGLMRLSSPEEKKENEKEDDKDKDKGRGLSVVATASHSGAPDISTVYTVGRHGLPANNGYDEGDDDDGYGDGYDDEYHDFPNHPYHHHHPYRARWHRPDMGPMGEGYGSIVPFGPYRTGGYGMPGGGVYGMPGEGGYSAPSDGGYSVPSDGGYSMPSEGGYSILAEVGHVVPGEGGHVMPDDEGRSVPANEGPGVSASGGYNVPADGGYGMPIHPGHNGKTKMPAHSYNTAQSNMGVGPVDCRQTKMAAHQHNAPPLQGRIKQTRAAFHCDETGQYKVPTKCVPVSSPYRRKYKMATKCRPVIESNLDSKENVALKRRQVHRNNMPNKSQVGFRNPAPVQQQLAQDTKMAAQSRPSGGQRMAPGPGVSTGPPFCCHNDAGCPCPENNSCCSATQGEPLRQPSSGNSGPGSQEKAKRAITNLCGIPFFDIWVGFLLATEIAFLCVIIVLQMPSLLTRLWVCNPRAATCPPSVECVVRGRAEKRVALWGLVLTCCLFIVACSGYFYLRTCWNKGCRKCCDEEVRENRGEANTEPGGRVPRGDVEGGGRQTGGGQ</sequence>
<keyword evidence="3" id="KW-0732">Signal</keyword>
<feature type="region of interest" description="Disordered" evidence="1">
    <location>
        <begin position="439"/>
        <end position="462"/>
    </location>
</feature>
<name>A0ABM1KNG6_GEKJA</name>
<evidence type="ECO:0000256" key="2">
    <source>
        <dbReference type="SAM" id="Phobius"/>
    </source>
</evidence>
<keyword evidence="2" id="KW-0812">Transmembrane</keyword>
<evidence type="ECO:0000256" key="1">
    <source>
        <dbReference type="SAM" id="MobiDB-lite"/>
    </source>
</evidence>
<proteinExistence type="predicted"/>
<keyword evidence="4" id="KW-1185">Reference proteome</keyword>
<accession>A0ABM1KNG6</accession>